<dbReference type="Gene3D" id="2.60.120.620">
    <property type="entry name" value="q2cbj1_9rhob like domain"/>
    <property type="match status" value="1"/>
</dbReference>
<reference evidence="1 2" key="1">
    <citation type="submission" date="2019-07" db="EMBL/GenBank/DDBJ databases">
        <authorList>
            <person name="Zhu P."/>
        </authorList>
    </citation>
    <scope>NUCLEOTIDE SEQUENCE [LARGE SCALE GENOMIC DNA]</scope>
    <source>
        <strain evidence="1 2">SSL-25</strain>
    </source>
</reference>
<proteinExistence type="predicted"/>
<dbReference type="AlphaFoldDB" id="A0A5B8IG85"/>
<protein>
    <submittedName>
        <fullName evidence="1">Phytanoyl-CoA dioxygenase family protein</fullName>
    </submittedName>
</protein>
<evidence type="ECO:0000313" key="2">
    <source>
        <dbReference type="Proteomes" id="UP000320580"/>
    </source>
</evidence>
<organism evidence="1 2">
    <name type="scientific">Streptomyces qinzhouensis</name>
    <dbReference type="NCBI Taxonomy" id="2599401"/>
    <lineage>
        <taxon>Bacteria</taxon>
        <taxon>Bacillati</taxon>
        <taxon>Actinomycetota</taxon>
        <taxon>Actinomycetes</taxon>
        <taxon>Kitasatosporales</taxon>
        <taxon>Streptomycetaceae</taxon>
        <taxon>Streptomyces</taxon>
    </lineage>
</organism>
<dbReference type="GO" id="GO:0016706">
    <property type="term" value="F:2-oxoglutarate-dependent dioxygenase activity"/>
    <property type="evidence" value="ECO:0007669"/>
    <property type="project" value="UniProtKB-ARBA"/>
</dbReference>
<dbReference type="EMBL" id="CP042266">
    <property type="protein sequence ID" value="QDY77152.1"/>
    <property type="molecule type" value="Genomic_DNA"/>
</dbReference>
<name>A0A5B8IG85_9ACTN</name>
<keyword evidence="1" id="KW-0223">Dioxygenase</keyword>
<dbReference type="OrthoDB" id="3425935at2"/>
<evidence type="ECO:0000313" key="1">
    <source>
        <dbReference type="EMBL" id="QDY77152.1"/>
    </source>
</evidence>
<dbReference type="InterPro" id="IPR008775">
    <property type="entry name" value="Phytyl_CoA_dOase-like"/>
</dbReference>
<keyword evidence="1" id="KW-0560">Oxidoreductase</keyword>
<dbReference type="Pfam" id="PF05721">
    <property type="entry name" value="PhyH"/>
    <property type="match status" value="1"/>
</dbReference>
<dbReference type="Proteomes" id="UP000320580">
    <property type="component" value="Chromosome"/>
</dbReference>
<gene>
    <name evidence="1" type="ORF">FQU76_12215</name>
</gene>
<accession>A0A5B8IG85</accession>
<dbReference type="KEGG" id="sqz:FQU76_12215"/>
<keyword evidence="2" id="KW-1185">Reference proteome</keyword>
<dbReference type="SUPFAM" id="SSF51197">
    <property type="entry name" value="Clavaminate synthase-like"/>
    <property type="match status" value="1"/>
</dbReference>
<sequence length="288" mass="31608">MAQPDPPGPPTGGQRRFSRVIASSDTAAQLSEFGEKGFLVLRGLLPAPFTERLKREVDHWVDSGLRQRSIDACLHPDRCPVPESVELELAAHGELAVFPPLLELLEEKELLGPSFVFHHLHSDRRPAGAPGKAWHHDYEQRPQRHRRLPMVHALHYLQGLRPGMGALALMPGSHHEIAEKDARSGLGTAVLPGEVLISELPPGSTVLLHSALFHARRAGAAPAAGDPGRYMIDASYCRTGEPWPPVKPYWRRILAAGRGLGLGQGRWDELFEERHFSAYEPGGAGRAV</sequence>